<accession>A0AAJ7T0V7</accession>
<name>A0AAJ7T0V7_PETMA</name>
<dbReference type="PROSITE" id="PS50871">
    <property type="entry name" value="C1Q"/>
    <property type="match status" value="1"/>
</dbReference>
<evidence type="ECO:0000256" key="5">
    <source>
        <dbReference type="SAM" id="SignalP"/>
    </source>
</evidence>
<reference evidence="8" key="1">
    <citation type="submission" date="2025-08" db="UniProtKB">
        <authorList>
            <consortium name="RefSeq"/>
        </authorList>
    </citation>
    <scope>IDENTIFICATION</scope>
    <source>
        <tissue evidence="8">Sperm</tissue>
    </source>
</reference>
<dbReference type="PANTHER" id="PTHR15427">
    <property type="entry name" value="EMILIN ELASTIN MICROFIBRIL INTERFACE-LOCATED PROTEIN ELASTIN MICROFIBRIL INTERFACER"/>
    <property type="match status" value="1"/>
</dbReference>
<keyword evidence="3" id="KW-0176">Collagen</keyword>
<evidence type="ECO:0000313" key="7">
    <source>
        <dbReference type="Proteomes" id="UP001318040"/>
    </source>
</evidence>
<evidence type="ECO:0000256" key="1">
    <source>
        <dbReference type="ARBA" id="ARBA00004613"/>
    </source>
</evidence>
<dbReference type="RefSeq" id="XP_032808291.1">
    <property type="nucleotide sequence ID" value="XM_032952400.1"/>
</dbReference>
<dbReference type="PRINTS" id="PR00007">
    <property type="entry name" value="COMPLEMNTC1Q"/>
</dbReference>
<dbReference type="Gene3D" id="2.60.120.40">
    <property type="match status" value="1"/>
</dbReference>
<evidence type="ECO:0000313" key="8">
    <source>
        <dbReference type="RefSeq" id="XP_032808291.1"/>
    </source>
</evidence>
<dbReference type="SUPFAM" id="SSF49842">
    <property type="entry name" value="TNF-like"/>
    <property type="match status" value="1"/>
</dbReference>
<dbReference type="InterPro" id="IPR008983">
    <property type="entry name" value="Tumour_necrosis_fac-like_dom"/>
</dbReference>
<proteinExistence type="predicted"/>
<protein>
    <submittedName>
        <fullName evidence="8">Complement C1q and tumor necrosis factor-related protein 9A-like isoform X1</fullName>
    </submittedName>
</protein>
<keyword evidence="2" id="KW-0964">Secreted</keyword>
<keyword evidence="7" id="KW-1185">Reference proteome</keyword>
<feature type="chain" id="PRO_5042582350" evidence="5">
    <location>
        <begin position="25"/>
        <end position="270"/>
    </location>
</feature>
<sequence length="270" mass="27676">MWSRPELVALLAAAALLMLEGTSANEEAKSKCQLLAGVPGVDGFPGRDGRPGMPGPKGDRGMPGQGEKGDAGTPGPSGPRGEDGIPGTKGLKGDDGEKGEKGAIGANGKVGPKGTTGLQGAPGNPGMNGAKGDAPVVKKSAFSARASVGKSFPKAPGAIVFDVVVTNDFGHYDEGSGRFRCAIAGHYFFSFHAAVAVKSLQVVVMLGDKPQVTFYDHFSGTGGADSMSGGVVLRLKAGEEVWLQMMTINFGLYIDDKRDAVFSGFLLFAD</sequence>
<evidence type="ECO:0000256" key="3">
    <source>
        <dbReference type="ARBA" id="ARBA00023119"/>
    </source>
</evidence>
<dbReference type="InterPro" id="IPR001073">
    <property type="entry name" value="C1q_dom"/>
</dbReference>
<evidence type="ECO:0000256" key="2">
    <source>
        <dbReference type="ARBA" id="ARBA00022525"/>
    </source>
</evidence>
<feature type="region of interest" description="Disordered" evidence="4">
    <location>
        <begin position="39"/>
        <end position="133"/>
    </location>
</feature>
<dbReference type="PANTHER" id="PTHR15427:SF52">
    <property type="entry name" value="C1Q DOMAIN-CONTAINING PROTEIN"/>
    <property type="match status" value="1"/>
</dbReference>
<dbReference type="Pfam" id="PF00386">
    <property type="entry name" value="C1q"/>
    <property type="match status" value="1"/>
</dbReference>
<evidence type="ECO:0000256" key="4">
    <source>
        <dbReference type="SAM" id="MobiDB-lite"/>
    </source>
</evidence>
<dbReference type="Proteomes" id="UP001318040">
    <property type="component" value="Chromosome 11"/>
</dbReference>
<feature type="domain" description="C1q" evidence="6">
    <location>
        <begin position="135"/>
        <end position="270"/>
    </location>
</feature>
<organism evidence="7 8">
    <name type="scientific">Petromyzon marinus</name>
    <name type="common">Sea lamprey</name>
    <dbReference type="NCBI Taxonomy" id="7757"/>
    <lineage>
        <taxon>Eukaryota</taxon>
        <taxon>Metazoa</taxon>
        <taxon>Chordata</taxon>
        <taxon>Craniata</taxon>
        <taxon>Vertebrata</taxon>
        <taxon>Cyclostomata</taxon>
        <taxon>Hyperoartia</taxon>
        <taxon>Petromyzontiformes</taxon>
        <taxon>Petromyzontidae</taxon>
        <taxon>Petromyzon</taxon>
    </lineage>
</organism>
<dbReference type="SMART" id="SM00110">
    <property type="entry name" value="C1Q"/>
    <property type="match status" value="1"/>
</dbReference>
<dbReference type="InterPro" id="IPR050392">
    <property type="entry name" value="Collagen/C1q_domain"/>
</dbReference>
<feature type="signal peptide" evidence="5">
    <location>
        <begin position="1"/>
        <end position="24"/>
    </location>
</feature>
<dbReference type="KEGG" id="pmrn:116941358"/>
<dbReference type="GO" id="GO:0005576">
    <property type="term" value="C:extracellular region"/>
    <property type="evidence" value="ECO:0007669"/>
    <property type="project" value="UniProtKB-SubCell"/>
</dbReference>
<evidence type="ECO:0000259" key="6">
    <source>
        <dbReference type="PROSITE" id="PS50871"/>
    </source>
</evidence>
<feature type="compositionally biased region" description="Basic and acidic residues" evidence="4">
    <location>
        <begin position="91"/>
        <end position="101"/>
    </location>
</feature>
<comment type="subcellular location">
    <subcellularLocation>
        <location evidence="1">Secreted</location>
    </subcellularLocation>
</comment>
<keyword evidence="5" id="KW-0732">Signal</keyword>
<gene>
    <name evidence="8" type="primary">LOC116941358</name>
</gene>
<dbReference type="AlphaFoldDB" id="A0AAJ7T0V7"/>